<sequence length="340" mass="38249">MQPPILYSHENRIRSGRIFRAQSHRTRLDRRNVAEDVQAAVVVGLGFAVPMFAAKLLSPDVKELYDFSGAFLVAVAFFCNTGANLPRTTPMQVLIGFCILAGFTTTVYYSCNLTAFMMVKAIQRPFTSFAQIAKSNLTISGFGIGWKYMMMSSQEKNIRNLANRYYTAPDTTGNIRNVVRGETAQISSSLHNEYLISVYYTNRLGESPIRIMYEECLNPFSVGAIAQKNSPLLPAINEVILRLQEGGVINKFHEDMKKLDKLHVPYSKEYLGYNSSAFVPVPKLQPLSALHMQGSFFLLGVGCLLSLLIFWMEIGWSSFKTSGASRYRNTNKLFQISRHE</sequence>
<name>A0AAN8WPM5_HALRR</name>
<organism evidence="9 10">
    <name type="scientific">Halocaridina rubra</name>
    <name type="common">Hawaiian red shrimp</name>
    <dbReference type="NCBI Taxonomy" id="373956"/>
    <lineage>
        <taxon>Eukaryota</taxon>
        <taxon>Metazoa</taxon>
        <taxon>Ecdysozoa</taxon>
        <taxon>Arthropoda</taxon>
        <taxon>Crustacea</taxon>
        <taxon>Multicrustacea</taxon>
        <taxon>Malacostraca</taxon>
        <taxon>Eumalacostraca</taxon>
        <taxon>Eucarida</taxon>
        <taxon>Decapoda</taxon>
        <taxon>Pleocyemata</taxon>
        <taxon>Caridea</taxon>
        <taxon>Atyoidea</taxon>
        <taxon>Atyidae</taxon>
        <taxon>Halocaridina</taxon>
    </lineage>
</organism>
<protein>
    <recommendedName>
        <fullName evidence="11">Ionotropic glutamate receptor C-terminal domain-containing protein</fullName>
    </recommendedName>
</protein>
<evidence type="ECO:0008006" key="11">
    <source>
        <dbReference type="Google" id="ProtNLM"/>
    </source>
</evidence>
<dbReference type="Proteomes" id="UP001381693">
    <property type="component" value="Unassembled WGS sequence"/>
</dbReference>
<dbReference type="AlphaFoldDB" id="A0AAN8WPM5"/>
<gene>
    <name evidence="9" type="ORF">SK128_020003</name>
</gene>
<reference evidence="9 10" key="1">
    <citation type="submission" date="2023-11" db="EMBL/GenBank/DDBJ databases">
        <title>Halocaridina rubra genome assembly.</title>
        <authorList>
            <person name="Smith C."/>
        </authorList>
    </citation>
    <scope>NUCLEOTIDE SEQUENCE [LARGE SCALE GENOMIC DNA]</scope>
    <source>
        <strain evidence="9">EP-1</strain>
        <tissue evidence="9">Whole</tissue>
    </source>
</reference>
<dbReference type="SUPFAM" id="SSF53850">
    <property type="entry name" value="Periplasmic binding protein-like II"/>
    <property type="match status" value="1"/>
</dbReference>
<evidence type="ECO:0000256" key="1">
    <source>
        <dbReference type="ARBA" id="ARBA00004651"/>
    </source>
</evidence>
<evidence type="ECO:0000256" key="8">
    <source>
        <dbReference type="SAM" id="Phobius"/>
    </source>
</evidence>
<comment type="subcellular location">
    <subcellularLocation>
        <location evidence="1">Cell membrane</location>
        <topology evidence="1">Multi-pass membrane protein</topology>
    </subcellularLocation>
</comment>
<feature type="transmembrane region" description="Helical" evidence="8">
    <location>
        <begin position="64"/>
        <end position="85"/>
    </location>
</feature>
<dbReference type="InterPro" id="IPR052192">
    <property type="entry name" value="Insect_Ionotropic_Sensory_Rcpt"/>
</dbReference>
<evidence type="ECO:0000256" key="4">
    <source>
        <dbReference type="ARBA" id="ARBA00022989"/>
    </source>
</evidence>
<feature type="transmembrane region" description="Helical" evidence="8">
    <location>
        <begin position="296"/>
        <end position="319"/>
    </location>
</feature>
<keyword evidence="3 8" id="KW-0812">Transmembrane</keyword>
<dbReference type="GO" id="GO:0005886">
    <property type="term" value="C:plasma membrane"/>
    <property type="evidence" value="ECO:0007669"/>
    <property type="project" value="UniProtKB-SubCell"/>
</dbReference>
<evidence type="ECO:0000313" key="9">
    <source>
        <dbReference type="EMBL" id="KAK7067901.1"/>
    </source>
</evidence>
<proteinExistence type="predicted"/>
<feature type="transmembrane region" description="Helical" evidence="8">
    <location>
        <begin position="91"/>
        <end position="111"/>
    </location>
</feature>
<dbReference type="Gene3D" id="1.10.287.70">
    <property type="match status" value="1"/>
</dbReference>
<evidence type="ECO:0000313" key="10">
    <source>
        <dbReference type="Proteomes" id="UP001381693"/>
    </source>
</evidence>
<keyword evidence="6" id="KW-0675">Receptor</keyword>
<comment type="caution">
    <text evidence="9">The sequence shown here is derived from an EMBL/GenBank/DDBJ whole genome shotgun (WGS) entry which is preliminary data.</text>
</comment>
<evidence type="ECO:0000256" key="3">
    <source>
        <dbReference type="ARBA" id="ARBA00022692"/>
    </source>
</evidence>
<dbReference type="EMBL" id="JAXCGZ010017601">
    <property type="protein sequence ID" value="KAK7067901.1"/>
    <property type="molecule type" value="Genomic_DNA"/>
</dbReference>
<keyword evidence="5 8" id="KW-0472">Membrane</keyword>
<evidence type="ECO:0000256" key="6">
    <source>
        <dbReference type="ARBA" id="ARBA00023170"/>
    </source>
</evidence>
<keyword evidence="2" id="KW-1003">Cell membrane</keyword>
<evidence type="ECO:0000256" key="7">
    <source>
        <dbReference type="ARBA" id="ARBA00023180"/>
    </source>
</evidence>
<evidence type="ECO:0000256" key="2">
    <source>
        <dbReference type="ARBA" id="ARBA00022475"/>
    </source>
</evidence>
<accession>A0AAN8WPM5</accession>
<keyword evidence="7" id="KW-0325">Glycoprotein</keyword>
<keyword evidence="4 8" id="KW-1133">Transmembrane helix</keyword>
<keyword evidence="10" id="KW-1185">Reference proteome</keyword>
<evidence type="ECO:0000256" key="5">
    <source>
        <dbReference type="ARBA" id="ARBA00023136"/>
    </source>
</evidence>
<dbReference type="PANTHER" id="PTHR42643">
    <property type="entry name" value="IONOTROPIC RECEPTOR 20A-RELATED"/>
    <property type="match status" value="1"/>
</dbReference>
<feature type="transmembrane region" description="Helical" evidence="8">
    <location>
        <begin position="37"/>
        <end position="57"/>
    </location>
</feature>
<dbReference type="PANTHER" id="PTHR42643:SF24">
    <property type="entry name" value="IONOTROPIC RECEPTOR 60A"/>
    <property type="match status" value="1"/>
</dbReference>